<comment type="similarity">
    <text evidence="7">Belongs to the DNA polymerase HolA subunit family.</text>
</comment>
<reference evidence="11 12" key="1">
    <citation type="submission" date="2019-09" db="EMBL/GenBank/DDBJ databases">
        <title>Wenzhouxiangella sp. Genome sequencing and assembly.</title>
        <authorList>
            <person name="Zhang R."/>
        </authorList>
    </citation>
    <scope>NUCLEOTIDE SEQUENCE [LARGE SCALE GENOMIC DNA]</scope>
    <source>
        <strain evidence="11 12">W260</strain>
    </source>
</reference>
<dbReference type="EC" id="2.7.7.7" evidence="1 9"/>
<dbReference type="PANTHER" id="PTHR34388:SF1">
    <property type="entry name" value="DNA POLYMERASE III SUBUNIT DELTA"/>
    <property type="match status" value="1"/>
</dbReference>
<dbReference type="EMBL" id="VYXP01000008">
    <property type="protein sequence ID" value="KAA9130241.1"/>
    <property type="molecule type" value="Genomic_DNA"/>
</dbReference>
<evidence type="ECO:0000256" key="5">
    <source>
        <dbReference type="ARBA" id="ARBA00022705"/>
    </source>
</evidence>
<evidence type="ECO:0000313" key="12">
    <source>
        <dbReference type="Proteomes" id="UP000325372"/>
    </source>
</evidence>
<evidence type="ECO:0000313" key="11">
    <source>
        <dbReference type="EMBL" id="KAA9130241.1"/>
    </source>
</evidence>
<sequence>MPVRLEQFDARLEQGLAPVYLLAGPEPLLVQECRDKVFAHAREQGFDERVTLHADRYFDWNELTAGGEPSLFARRRVIDLRIPTGKPGQEGGRTLSDWCEAPDPDNLLVVSCNEWDKGSRDSKWAKQFDSAGVRVDIWPVKAGELPGWIAGRMRHAGLNPDPGAIQVLAERLEGNLLAADQEIMKLALLKGDAPLGAEDVLEVVADSSRFDAFVLADSLVAGDLANALRVSLGLRRIGVPLPMVVGALAMKLGQVQAFADAVARGEPAGNVFRRLRIWQSQQGACSDAARRLGRDRLAEVMAMLSRIDRQAKGRGRGDPWHELDRLAIRMCA</sequence>
<evidence type="ECO:0000256" key="6">
    <source>
        <dbReference type="ARBA" id="ARBA00022932"/>
    </source>
</evidence>
<evidence type="ECO:0000256" key="9">
    <source>
        <dbReference type="NCBIfam" id="TIGR01128"/>
    </source>
</evidence>
<dbReference type="CDD" id="cd18138">
    <property type="entry name" value="HLD_clamp_pol_III_delta"/>
    <property type="match status" value="1"/>
</dbReference>
<evidence type="ECO:0000256" key="8">
    <source>
        <dbReference type="ARBA" id="ARBA00049244"/>
    </source>
</evidence>
<dbReference type="Pfam" id="PF06144">
    <property type="entry name" value="DNA_pol3_delta"/>
    <property type="match status" value="1"/>
</dbReference>
<evidence type="ECO:0000256" key="3">
    <source>
        <dbReference type="ARBA" id="ARBA00022679"/>
    </source>
</evidence>
<dbReference type="GO" id="GO:0009360">
    <property type="term" value="C:DNA polymerase III complex"/>
    <property type="evidence" value="ECO:0007669"/>
    <property type="project" value="UniProtKB-UniRule"/>
</dbReference>
<evidence type="ECO:0000256" key="1">
    <source>
        <dbReference type="ARBA" id="ARBA00012417"/>
    </source>
</evidence>
<dbReference type="Proteomes" id="UP000325372">
    <property type="component" value="Unassembled WGS sequence"/>
</dbReference>
<evidence type="ECO:0000256" key="4">
    <source>
        <dbReference type="ARBA" id="ARBA00022695"/>
    </source>
</evidence>
<dbReference type="PANTHER" id="PTHR34388">
    <property type="entry name" value="DNA POLYMERASE III SUBUNIT DELTA"/>
    <property type="match status" value="1"/>
</dbReference>
<name>A0A5N0T5Z7_9GAMM</name>
<dbReference type="InterPro" id="IPR027417">
    <property type="entry name" value="P-loop_NTPase"/>
</dbReference>
<dbReference type="GO" id="GO:0003677">
    <property type="term" value="F:DNA binding"/>
    <property type="evidence" value="ECO:0007669"/>
    <property type="project" value="InterPro"/>
</dbReference>
<accession>A0A5N0T5Z7</accession>
<keyword evidence="12" id="KW-1185">Reference proteome</keyword>
<dbReference type="RefSeq" id="WP_150864906.1">
    <property type="nucleotide sequence ID" value="NZ_VYXP01000008.1"/>
</dbReference>
<dbReference type="NCBIfam" id="TIGR01128">
    <property type="entry name" value="holA"/>
    <property type="match status" value="1"/>
</dbReference>
<dbReference type="InterPro" id="IPR010372">
    <property type="entry name" value="DNA_pol3_delta_N"/>
</dbReference>
<keyword evidence="5" id="KW-0235">DNA replication</keyword>
<dbReference type="GO" id="GO:0003887">
    <property type="term" value="F:DNA-directed DNA polymerase activity"/>
    <property type="evidence" value="ECO:0007669"/>
    <property type="project" value="UniProtKB-UniRule"/>
</dbReference>
<dbReference type="GO" id="GO:0006261">
    <property type="term" value="P:DNA-templated DNA replication"/>
    <property type="evidence" value="ECO:0007669"/>
    <property type="project" value="TreeGrafter"/>
</dbReference>
<feature type="domain" description="DNA polymerase III delta N-terminal" evidence="10">
    <location>
        <begin position="20"/>
        <end position="131"/>
    </location>
</feature>
<organism evidence="11 12">
    <name type="scientific">Marinihelvus fidelis</name>
    <dbReference type="NCBI Taxonomy" id="2613842"/>
    <lineage>
        <taxon>Bacteria</taxon>
        <taxon>Pseudomonadati</taxon>
        <taxon>Pseudomonadota</taxon>
        <taxon>Gammaproteobacteria</taxon>
        <taxon>Chromatiales</taxon>
        <taxon>Wenzhouxiangellaceae</taxon>
        <taxon>Marinihelvus</taxon>
    </lineage>
</organism>
<gene>
    <name evidence="11" type="primary">holA</name>
    <name evidence="11" type="ORF">F3N42_12930</name>
</gene>
<comment type="caution">
    <text evidence="11">The sequence shown here is derived from an EMBL/GenBank/DDBJ whole genome shotgun (WGS) entry which is preliminary data.</text>
</comment>
<evidence type="ECO:0000256" key="2">
    <source>
        <dbReference type="ARBA" id="ARBA00017703"/>
    </source>
</evidence>
<proteinExistence type="inferred from homology"/>
<dbReference type="Gene3D" id="3.40.50.300">
    <property type="entry name" value="P-loop containing nucleotide triphosphate hydrolases"/>
    <property type="match status" value="1"/>
</dbReference>
<dbReference type="Gene3D" id="1.20.272.10">
    <property type="match status" value="1"/>
</dbReference>
<protein>
    <recommendedName>
        <fullName evidence="2 9">DNA polymerase III subunit delta</fullName>
        <ecNumber evidence="1 9">2.7.7.7</ecNumber>
    </recommendedName>
</protein>
<comment type="catalytic activity">
    <reaction evidence="8">
        <text>DNA(n) + a 2'-deoxyribonucleoside 5'-triphosphate = DNA(n+1) + diphosphate</text>
        <dbReference type="Rhea" id="RHEA:22508"/>
        <dbReference type="Rhea" id="RHEA-COMP:17339"/>
        <dbReference type="Rhea" id="RHEA-COMP:17340"/>
        <dbReference type="ChEBI" id="CHEBI:33019"/>
        <dbReference type="ChEBI" id="CHEBI:61560"/>
        <dbReference type="ChEBI" id="CHEBI:173112"/>
        <dbReference type="EC" id="2.7.7.7"/>
    </reaction>
</comment>
<keyword evidence="6" id="KW-0239">DNA-directed DNA polymerase</keyword>
<keyword evidence="3 11" id="KW-0808">Transferase</keyword>
<evidence type="ECO:0000259" key="10">
    <source>
        <dbReference type="Pfam" id="PF06144"/>
    </source>
</evidence>
<dbReference type="Gene3D" id="1.10.8.60">
    <property type="match status" value="1"/>
</dbReference>
<dbReference type="InterPro" id="IPR005790">
    <property type="entry name" value="DNA_polIII_delta"/>
</dbReference>
<dbReference type="SUPFAM" id="SSF52540">
    <property type="entry name" value="P-loop containing nucleoside triphosphate hydrolases"/>
    <property type="match status" value="1"/>
</dbReference>
<dbReference type="AlphaFoldDB" id="A0A5N0T5Z7"/>
<dbReference type="SUPFAM" id="SSF48019">
    <property type="entry name" value="post-AAA+ oligomerization domain-like"/>
    <property type="match status" value="1"/>
</dbReference>
<keyword evidence="4 11" id="KW-0548">Nucleotidyltransferase</keyword>
<evidence type="ECO:0000256" key="7">
    <source>
        <dbReference type="ARBA" id="ARBA00034754"/>
    </source>
</evidence>
<dbReference type="InterPro" id="IPR008921">
    <property type="entry name" value="DNA_pol3_clamp-load_cplx_C"/>
</dbReference>